<dbReference type="VEuPathDB" id="FungiDB:PC110_g3624"/>
<evidence type="ECO:0000313" key="3">
    <source>
        <dbReference type="Proteomes" id="UP000736787"/>
    </source>
</evidence>
<evidence type="ECO:0000313" key="2">
    <source>
        <dbReference type="EMBL" id="KAG2914957.1"/>
    </source>
</evidence>
<dbReference type="AlphaFoldDB" id="A0A8T1C8W6"/>
<dbReference type="VEuPathDB" id="FungiDB:PC110_g13135"/>
<feature type="domain" description="Helitron helicase-like" evidence="1">
    <location>
        <begin position="1"/>
        <end position="95"/>
    </location>
</feature>
<comment type="caution">
    <text evidence="2">The sequence shown here is derived from an EMBL/GenBank/DDBJ whole genome shotgun (WGS) entry which is preliminary data.</text>
</comment>
<dbReference type="Pfam" id="PF14214">
    <property type="entry name" value="Helitron_like_N"/>
    <property type="match status" value="1"/>
</dbReference>
<organism evidence="2 3">
    <name type="scientific">Phytophthora cactorum</name>
    <dbReference type="NCBI Taxonomy" id="29920"/>
    <lineage>
        <taxon>Eukaryota</taxon>
        <taxon>Sar</taxon>
        <taxon>Stramenopiles</taxon>
        <taxon>Oomycota</taxon>
        <taxon>Peronosporomycetes</taxon>
        <taxon>Peronosporales</taxon>
        <taxon>Peronosporaceae</taxon>
        <taxon>Phytophthora</taxon>
    </lineage>
</organism>
<dbReference type="InterPro" id="IPR025476">
    <property type="entry name" value="Helitron_helicase-like"/>
</dbReference>
<proteinExistence type="predicted"/>
<dbReference type="VEuPathDB" id="FungiDB:PC110_g11715"/>
<name>A0A8T1C8W6_9STRA</name>
<evidence type="ECO:0000259" key="1">
    <source>
        <dbReference type="Pfam" id="PF14214"/>
    </source>
</evidence>
<protein>
    <recommendedName>
        <fullName evidence="1">Helitron helicase-like domain-containing protein</fullName>
    </recommendedName>
</protein>
<sequence>MRQQYYDLMAIVRQFGKPDLFITVTTNPKWPEIQDSFLPGQTASDRPDIVARVFKMKLKALLENIVKNRVFGGLQAYVYVIEFQKRGLPHAHILVILSGDSKPRSSADYDRFVCAEIPDHETNPELFETVSTCMIYGPCGAGINSPCVGEDGKCSKRLPKDFVDDTRVDGAGYPVYRRRRSGPIDPALPMGPQRPSSLRTIFTTIRDPRQNGPKSRRETVVVDNRWVVPYNPYICQKYNCRVNVEICSTMQSVKYLYKYVYKGQDRATVALRGRREWGRHTAGNTNVNNEEEVVDEIQQYLDARYLPPPEACWTIFKYDMQKKSHHVHRLPVHVEGGQMAHYSTAATLQDVLELNQFTMLTAFFELCGLETPEGLVARGLLYHEMPIHFVWKKDVTRNTWMSRKQGGDKAIGRMISVSPRDTIRFYIRLLLCYRRGPISYDDLKTVERETHATFKGAALAMGFLDSDEDNHRCLTEAAHFKCLRNCVTSLCEDFLRDEIEIHNLQARAENCISEVIIDAASLDTNSRVYRRAIYLTLHDVNSHLVSFRQTLHTYFESLPQFSDYSDAETAADVNDRNRNRLIENETSYESTTVDYQAAALNSLNADQKRVYDKVMEAVHPAGSDASVPVLSGKQFSLDGPGGTAQAVQGFADYLLRVGDGRHETCTDLDQTT</sequence>
<dbReference type="PANTHER" id="PTHR10492:SF57">
    <property type="entry name" value="ATP-DEPENDENT DNA HELICASE"/>
    <property type="match status" value="1"/>
</dbReference>
<dbReference type="Proteomes" id="UP000736787">
    <property type="component" value="Unassembled WGS sequence"/>
</dbReference>
<gene>
    <name evidence="2" type="ORF">PC117_g18180</name>
</gene>
<dbReference type="EMBL" id="RCMK01000718">
    <property type="protein sequence ID" value="KAG2914957.1"/>
    <property type="molecule type" value="Genomic_DNA"/>
</dbReference>
<reference evidence="2" key="1">
    <citation type="submission" date="2018-10" db="EMBL/GenBank/DDBJ databases">
        <title>Effector identification in a new, highly contiguous assembly of the strawberry crown rot pathogen Phytophthora cactorum.</title>
        <authorList>
            <person name="Armitage A.D."/>
            <person name="Nellist C.F."/>
            <person name="Bates H."/>
            <person name="Vickerstaff R.J."/>
            <person name="Harrison R.J."/>
        </authorList>
    </citation>
    <scope>NUCLEOTIDE SEQUENCE</scope>
    <source>
        <strain evidence="2">4040</strain>
    </source>
</reference>
<dbReference type="PANTHER" id="PTHR10492">
    <property type="match status" value="1"/>
</dbReference>
<accession>A0A8T1C8W6</accession>